<feature type="domain" description="PurM-like C-terminal" evidence="4">
    <location>
        <begin position="154"/>
        <end position="260"/>
    </location>
</feature>
<gene>
    <name evidence="2 5" type="primary">thiL</name>
    <name evidence="5" type="ORF">EKN06_11520</name>
</gene>
<dbReference type="EMBL" id="RXOL01000005">
    <property type="protein sequence ID" value="RVQ65977.1"/>
    <property type="molecule type" value="Genomic_DNA"/>
</dbReference>
<evidence type="ECO:0000313" key="5">
    <source>
        <dbReference type="EMBL" id="RVQ65977.1"/>
    </source>
</evidence>
<feature type="binding site" evidence="2">
    <location>
        <position position="33"/>
    </location>
    <ligand>
        <name>Mg(2+)</name>
        <dbReference type="ChEBI" id="CHEBI:18420"/>
        <label>4</label>
    </ligand>
</feature>
<dbReference type="InterPro" id="IPR036921">
    <property type="entry name" value="PurM-like_N_sf"/>
</dbReference>
<keyword evidence="2" id="KW-0460">Magnesium</keyword>
<evidence type="ECO:0000259" key="3">
    <source>
        <dbReference type="Pfam" id="PF00586"/>
    </source>
</evidence>
<sequence>MTATAAGASGEERFIAALRSIATDPAARGLADDAAELKVGGATLIVTHDMMVEGVHWLRGQDMADVAWKLVAVNLSDLAAKAARPVALMLGYTLGDAREDARFAEGLREAVTTFGVPLLGGDTVAAPSGSARAVGLTAIGEATATPSPARADAKAGEALWVTGTIGNALAGYEALVAGDFGPASLSYRRPRPRIAEGLALAGIVSAMMDISDGLLLDASRMADASGTTIAIDCAAVPIHPALTDRALEAMTWGDDYQLLFTLLPGAEPPVTATRIGIVHPRGVHALLLDGAPLPMGQVLGYRHTNT</sequence>
<dbReference type="InterPro" id="IPR006283">
    <property type="entry name" value="ThiL-like"/>
</dbReference>
<feature type="domain" description="PurM-like N-terminal" evidence="3">
    <location>
        <begin position="32"/>
        <end position="141"/>
    </location>
</feature>
<dbReference type="GO" id="GO:0009030">
    <property type="term" value="F:thiamine-phosphate kinase activity"/>
    <property type="evidence" value="ECO:0007669"/>
    <property type="project" value="UniProtKB-UniRule"/>
</dbReference>
<dbReference type="Pfam" id="PF00586">
    <property type="entry name" value="AIRS"/>
    <property type="match status" value="1"/>
</dbReference>
<comment type="caution">
    <text evidence="5">The sequence shown here is derived from an EMBL/GenBank/DDBJ whole genome shotgun (WGS) entry which is preliminary data.</text>
</comment>
<evidence type="ECO:0000313" key="6">
    <source>
        <dbReference type="Proteomes" id="UP000283003"/>
    </source>
</evidence>
<protein>
    <recommendedName>
        <fullName evidence="2">Thiamine-monophosphate kinase</fullName>
        <shortName evidence="2">TMP kinase</shortName>
        <shortName evidence="2">Thiamine-phosphate kinase</shortName>
        <ecNumber evidence="2">2.7.4.16</ecNumber>
    </recommendedName>
</protein>
<comment type="catalytic activity">
    <reaction evidence="2">
        <text>thiamine phosphate + ATP = thiamine diphosphate + ADP</text>
        <dbReference type="Rhea" id="RHEA:15913"/>
        <dbReference type="ChEBI" id="CHEBI:30616"/>
        <dbReference type="ChEBI" id="CHEBI:37575"/>
        <dbReference type="ChEBI" id="CHEBI:58937"/>
        <dbReference type="ChEBI" id="CHEBI:456216"/>
        <dbReference type="EC" id="2.7.4.16"/>
    </reaction>
</comment>
<comment type="pathway">
    <text evidence="2">Cofactor biosynthesis; thiamine diphosphate biosynthesis; thiamine diphosphate from thiamine phosphate: step 1/1.</text>
</comment>
<feature type="binding site" evidence="2">
    <location>
        <position position="122"/>
    </location>
    <ligand>
        <name>Mg(2+)</name>
        <dbReference type="ChEBI" id="CHEBI:18420"/>
        <label>1</label>
    </ligand>
</feature>
<feature type="binding site" evidence="2">
    <location>
        <position position="77"/>
    </location>
    <ligand>
        <name>Mg(2+)</name>
        <dbReference type="ChEBI" id="CHEBI:18420"/>
        <label>2</label>
    </ligand>
</feature>
<dbReference type="RefSeq" id="WP_127613079.1">
    <property type="nucleotide sequence ID" value="NZ_RXOL01000005.1"/>
</dbReference>
<feature type="binding site" evidence="2">
    <location>
        <position position="212"/>
    </location>
    <ligand>
        <name>Mg(2+)</name>
        <dbReference type="ChEBI" id="CHEBI:18420"/>
        <label>5</label>
    </ligand>
</feature>
<feature type="binding site" evidence="2">
    <location>
        <position position="254"/>
    </location>
    <ligand>
        <name>substrate</name>
    </ligand>
</feature>
<keyword evidence="2 5" id="KW-0418">Kinase</keyword>
<dbReference type="Pfam" id="PF02769">
    <property type="entry name" value="AIRS_C"/>
    <property type="match status" value="1"/>
</dbReference>
<dbReference type="NCBIfam" id="TIGR01379">
    <property type="entry name" value="thiL"/>
    <property type="match status" value="1"/>
</dbReference>
<comment type="miscellaneous">
    <text evidence="2">Reaction mechanism of ThiL seems to utilize a direct, inline transfer of the gamma-phosphate of ATP to TMP rather than a phosphorylated enzyme intermediate.</text>
</comment>
<dbReference type="UniPathway" id="UPA00060">
    <property type="reaction ID" value="UER00142"/>
</dbReference>
<dbReference type="AlphaFoldDB" id="A0A437GVP5"/>
<feature type="binding site" evidence="2">
    <location>
        <position position="301"/>
    </location>
    <ligand>
        <name>substrate</name>
    </ligand>
</feature>
<dbReference type="PANTHER" id="PTHR30270:SF0">
    <property type="entry name" value="THIAMINE-MONOPHOSPHATE KINASE"/>
    <property type="match status" value="1"/>
</dbReference>
<dbReference type="Gene3D" id="3.30.1330.10">
    <property type="entry name" value="PurM-like, N-terminal domain"/>
    <property type="match status" value="1"/>
</dbReference>
<dbReference type="Proteomes" id="UP000283003">
    <property type="component" value="Unassembled WGS sequence"/>
</dbReference>
<dbReference type="SUPFAM" id="SSF55326">
    <property type="entry name" value="PurM N-terminal domain-like"/>
    <property type="match status" value="1"/>
</dbReference>
<evidence type="ECO:0000256" key="1">
    <source>
        <dbReference type="ARBA" id="ARBA00022977"/>
    </source>
</evidence>
<feature type="binding site" evidence="2">
    <location>
        <position position="33"/>
    </location>
    <ligand>
        <name>Mg(2+)</name>
        <dbReference type="ChEBI" id="CHEBI:18420"/>
        <label>3</label>
    </ligand>
</feature>
<dbReference type="HAMAP" id="MF_02128">
    <property type="entry name" value="TMP_kinase"/>
    <property type="match status" value="1"/>
</dbReference>
<feature type="binding site" evidence="2">
    <location>
        <position position="56"/>
    </location>
    <ligand>
        <name>substrate</name>
    </ligand>
</feature>
<reference evidence="5 6" key="1">
    <citation type="submission" date="2018-12" db="EMBL/GenBank/DDBJ databases">
        <title>Croceicoccus ponticola sp. nov., a lipolytic bacterium isolated from seawater.</title>
        <authorList>
            <person name="Yoon J.-H."/>
        </authorList>
    </citation>
    <scope>NUCLEOTIDE SEQUENCE [LARGE SCALE GENOMIC DNA]</scope>
    <source>
        <strain evidence="5 6">GM-16</strain>
    </source>
</reference>
<feature type="binding site" evidence="2">
    <location>
        <position position="77"/>
    </location>
    <ligand>
        <name>Mg(2+)</name>
        <dbReference type="ChEBI" id="CHEBI:18420"/>
        <label>4</label>
    </ligand>
</feature>
<keyword evidence="2" id="KW-0547">Nucleotide-binding</keyword>
<proteinExistence type="inferred from homology"/>
<evidence type="ECO:0000259" key="4">
    <source>
        <dbReference type="Pfam" id="PF02769"/>
    </source>
</evidence>
<accession>A0A437GVP5</accession>
<feature type="binding site" evidence="2">
    <location>
        <begin position="121"/>
        <end position="122"/>
    </location>
    <ligand>
        <name>ATP</name>
        <dbReference type="ChEBI" id="CHEBI:30616"/>
    </ligand>
</feature>
<dbReference type="GO" id="GO:0000287">
    <property type="term" value="F:magnesium ion binding"/>
    <property type="evidence" value="ECO:0007669"/>
    <property type="project" value="UniProtKB-UniRule"/>
</dbReference>
<dbReference type="PANTHER" id="PTHR30270">
    <property type="entry name" value="THIAMINE-MONOPHOSPHATE KINASE"/>
    <property type="match status" value="1"/>
</dbReference>
<dbReference type="CDD" id="cd02194">
    <property type="entry name" value="ThiL"/>
    <property type="match status" value="1"/>
</dbReference>
<keyword evidence="1 2" id="KW-0784">Thiamine biosynthesis</keyword>
<comment type="function">
    <text evidence="2">Catalyzes the ATP-dependent phosphorylation of thiamine-monophosphate (TMP) to form thiamine-pyrophosphate (TPP), the active form of vitamin B1.</text>
</comment>
<dbReference type="SUPFAM" id="SSF56042">
    <property type="entry name" value="PurM C-terminal domain-like"/>
    <property type="match status" value="1"/>
</dbReference>
<keyword evidence="2" id="KW-0479">Metal-binding</keyword>
<dbReference type="InterPro" id="IPR016188">
    <property type="entry name" value="PurM-like_N"/>
</dbReference>
<dbReference type="GO" id="GO:0005524">
    <property type="term" value="F:ATP binding"/>
    <property type="evidence" value="ECO:0007669"/>
    <property type="project" value="UniProtKB-UniRule"/>
</dbReference>
<dbReference type="Gene3D" id="3.90.650.10">
    <property type="entry name" value="PurM-like C-terminal domain"/>
    <property type="match status" value="1"/>
</dbReference>
<feature type="binding site" evidence="2">
    <location>
        <position position="49"/>
    </location>
    <ligand>
        <name>Mg(2+)</name>
        <dbReference type="ChEBI" id="CHEBI:18420"/>
        <label>2</label>
    </ligand>
</feature>
<feature type="binding site" evidence="2">
    <location>
        <position position="150"/>
    </location>
    <ligand>
        <name>ATP</name>
        <dbReference type="ChEBI" id="CHEBI:30616"/>
    </ligand>
</feature>
<feature type="binding site" evidence="2">
    <location>
        <position position="211"/>
    </location>
    <ligand>
        <name>ATP</name>
        <dbReference type="ChEBI" id="CHEBI:30616"/>
    </ligand>
</feature>
<dbReference type="PIRSF" id="PIRSF005303">
    <property type="entry name" value="Thiam_monoph_kin"/>
    <property type="match status" value="1"/>
</dbReference>
<feature type="binding site" evidence="2">
    <location>
        <position position="47"/>
    </location>
    <ligand>
        <name>Mg(2+)</name>
        <dbReference type="ChEBI" id="CHEBI:18420"/>
        <label>4</label>
    </ligand>
</feature>
<dbReference type="OrthoDB" id="9802811at2"/>
<name>A0A437GVP5_9SPHN</name>
<evidence type="ECO:0000256" key="2">
    <source>
        <dbReference type="HAMAP-Rule" id="MF_02128"/>
    </source>
</evidence>
<keyword evidence="6" id="KW-1185">Reference proteome</keyword>
<organism evidence="5 6">
    <name type="scientific">Croceicoccus ponticola</name>
    <dbReference type="NCBI Taxonomy" id="2217664"/>
    <lineage>
        <taxon>Bacteria</taxon>
        <taxon>Pseudomonadati</taxon>
        <taxon>Pseudomonadota</taxon>
        <taxon>Alphaproteobacteria</taxon>
        <taxon>Sphingomonadales</taxon>
        <taxon>Erythrobacteraceae</taxon>
        <taxon>Croceicoccus</taxon>
    </lineage>
</organism>
<dbReference type="EC" id="2.7.4.16" evidence="2"/>
<feature type="binding site" evidence="2">
    <location>
        <position position="49"/>
    </location>
    <ligand>
        <name>Mg(2+)</name>
        <dbReference type="ChEBI" id="CHEBI:18420"/>
        <label>1</label>
    </ligand>
</feature>
<feature type="binding site" evidence="2">
    <location>
        <position position="77"/>
    </location>
    <ligand>
        <name>Mg(2+)</name>
        <dbReference type="ChEBI" id="CHEBI:18420"/>
        <label>3</label>
    </ligand>
</feature>
<keyword evidence="2" id="KW-0067">ATP-binding</keyword>
<keyword evidence="2 5" id="KW-0808">Transferase</keyword>
<dbReference type="GO" id="GO:0009228">
    <property type="term" value="P:thiamine biosynthetic process"/>
    <property type="evidence" value="ECO:0007669"/>
    <property type="project" value="UniProtKB-KW"/>
</dbReference>
<dbReference type="InterPro" id="IPR010918">
    <property type="entry name" value="PurM-like_C_dom"/>
</dbReference>
<comment type="caution">
    <text evidence="2">Lacks conserved residue(s) required for the propagation of feature annotation.</text>
</comment>
<comment type="similarity">
    <text evidence="2">Belongs to the thiamine-monophosphate kinase family.</text>
</comment>
<feature type="binding site" evidence="2">
    <location>
        <position position="209"/>
    </location>
    <ligand>
        <name>Mg(2+)</name>
        <dbReference type="ChEBI" id="CHEBI:18420"/>
        <label>3</label>
    </ligand>
</feature>
<dbReference type="GO" id="GO:0009229">
    <property type="term" value="P:thiamine diphosphate biosynthetic process"/>
    <property type="evidence" value="ECO:0007669"/>
    <property type="project" value="UniProtKB-UniRule"/>
</dbReference>
<dbReference type="InterPro" id="IPR036676">
    <property type="entry name" value="PurM-like_C_sf"/>
</dbReference>